<feature type="signal peptide" evidence="7">
    <location>
        <begin position="1"/>
        <end position="22"/>
    </location>
</feature>
<dbReference type="Gene3D" id="3.40.50.1820">
    <property type="entry name" value="alpha/beta hydrolase"/>
    <property type="match status" value="1"/>
</dbReference>
<keyword evidence="7" id="KW-0732">Signal</keyword>
<evidence type="ECO:0000256" key="2">
    <source>
        <dbReference type="ARBA" id="ARBA00012568"/>
    </source>
</evidence>
<protein>
    <recommendedName>
        <fullName evidence="3">Proline iminopeptidase</fullName>
        <ecNumber evidence="2">3.4.11.5</ecNumber>
    </recommendedName>
    <alternativeName>
        <fullName evidence="6">Prolyl aminopeptidase</fullName>
    </alternativeName>
</protein>
<dbReference type="InterPro" id="IPR022742">
    <property type="entry name" value="Hydrolase_4"/>
</dbReference>
<name>A0ABW0JGF2_9GAMM</name>
<dbReference type="GO" id="GO:0016787">
    <property type="term" value="F:hydrolase activity"/>
    <property type="evidence" value="ECO:0007669"/>
    <property type="project" value="UniProtKB-KW"/>
</dbReference>
<evidence type="ECO:0000259" key="8">
    <source>
        <dbReference type="Pfam" id="PF12146"/>
    </source>
</evidence>
<keyword evidence="4" id="KW-0963">Cytoplasm</keyword>
<accession>A0ABW0JGF2</accession>
<dbReference type="PRINTS" id="PR00793">
    <property type="entry name" value="PROAMNOPTASE"/>
</dbReference>
<dbReference type="Pfam" id="PF12146">
    <property type="entry name" value="Hydrolase_4"/>
    <property type="match status" value="1"/>
</dbReference>
<evidence type="ECO:0000256" key="4">
    <source>
        <dbReference type="ARBA" id="ARBA00022490"/>
    </source>
</evidence>
<feature type="domain" description="Serine aminopeptidase S33" evidence="8">
    <location>
        <begin position="90"/>
        <end position="342"/>
    </location>
</feature>
<keyword evidence="10" id="KW-1185">Reference proteome</keyword>
<dbReference type="PANTHER" id="PTHR43722:SF1">
    <property type="entry name" value="PROLINE IMINOPEPTIDASE"/>
    <property type="match status" value="1"/>
</dbReference>
<evidence type="ECO:0000256" key="7">
    <source>
        <dbReference type="SAM" id="SignalP"/>
    </source>
</evidence>
<organism evidence="9 10">
    <name type="scientific">Rhodanobacter umsongensis</name>
    <dbReference type="NCBI Taxonomy" id="633153"/>
    <lineage>
        <taxon>Bacteria</taxon>
        <taxon>Pseudomonadati</taxon>
        <taxon>Pseudomonadota</taxon>
        <taxon>Gammaproteobacteria</taxon>
        <taxon>Lysobacterales</taxon>
        <taxon>Rhodanobacteraceae</taxon>
        <taxon>Rhodanobacter</taxon>
    </lineage>
</organism>
<evidence type="ECO:0000256" key="5">
    <source>
        <dbReference type="ARBA" id="ARBA00022801"/>
    </source>
</evidence>
<evidence type="ECO:0000256" key="6">
    <source>
        <dbReference type="ARBA" id="ARBA00029605"/>
    </source>
</evidence>
<evidence type="ECO:0000313" key="10">
    <source>
        <dbReference type="Proteomes" id="UP001596013"/>
    </source>
</evidence>
<reference evidence="10" key="1">
    <citation type="journal article" date="2019" name="Int. J. Syst. Evol. Microbiol.">
        <title>The Global Catalogue of Microorganisms (GCM) 10K type strain sequencing project: providing services to taxonomists for standard genome sequencing and annotation.</title>
        <authorList>
            <consortium name="The Broad Institute Genomics Platform"/>
            <consortium name="The Broad Institute Genome Sequencing Center for Infectious Disease"/>
            <person name="Wu L."/>
            <person name="Ma J."/>
        </authorList>
    </citation>
    <scope>NUCLEOTIDE SEQUENCE [LARGE SCALE GENOMIC DNA]</scope>
    <source>
        <strain evidence="10">JCM 17130</strain>
    </source>
</reference>
<sequence>MLKLSRVCAVTLLCAFAQATLAAPAAPATKTANDAGIAPACVSAKKGKLDDRSFVVIGGIEQWVTVKGDSCANPIILFISGGPGNPLSPYSDAVYGAWSKDFTLVQWDQRGAGMTYGRSPPAAGAALTIKQMSDDGAELAAYLARRYGKKKVILWGSSWGSILGVHMAKAHPELFYAYLGTSQLVSNRENEAISYAGLVALARAADDKAALAVLEGVGAPPWTDPRSFGKVRRVIRKYEAKVTTPPPAAWWKPAAEYTTPKALTDYEAGEDYSFINFVGMHGDGMASQVDLPKLGTDFAIPMFFVEGAHDLLATPGVAKRYYDSLKAPQKAMVVLEHAGHDPNQDVVDAEYKMLKERILPLTK</sequence>
<gene>
    <name evidence="9" type="ORF">ACFPME_01145</name>
</gene>
<dbReference type="SUPFAM" id="SSF53474">
    <property type="entry name" value="alpha/beta-Hydrolases"/>
    <property type="match status" value="1"/>
</dbReference>
<evidence type="ECO:0000313" key="9">
    <source>
        <dbReference type="EMBL" id="MFC5435152.1"/>
    </source>
</evidence>
<evidence type="ECO:0000256" key="1">
    <source>
        <dbReference type="ARBA" id="ARBA00001585"/>
    </source>
</evidence>
<dbReference type="Proteomes" id="UP001596013">
    <property type="component" value="Unassembled WGS sequence"/>
</dbReference>
<comment type="caution">
    <text evidence="9">The sequence shown here is derived from an EMBL/GenBank/DDBJ whole genome shotgun (WGS) entry which is preliminary data.</text>
</comment>
<dbReference type="EMBL" id="JBHSMK010000002">
    <property type="protein sequence ID" value="MFC5435152.1"/>
    <property type="molecule type" value="Genomic_DNA"/>
</dbReference>
<keyword evidence="5 9" id="KW-0378">Hydrolase</keyword>
<dbReference type="EC" id="3.4.11.5" evidence="2"/>
<dbReference type="InterPro" id="IPR002410">
    <property type="entry name" value="Peptidase_S33"/>
</dbReference>
<evidence type="ECO:0000256" key="3">
    <source>
        <dbReference type="ARBA" id="ARBA00021843"/>
    </source>
</evidence>
<feature type="chain" id="PRO_5045417553" description="Proline iminopeptidase" evidence="7">
    <location>
        <begin position="23"/>
        <end position="363"/>
    </location>
</feature>
<dbReference type="InterPro" id="IPR005944">
    <property type="entry name" value="Pro_iminopeptidase"/>
</dbReference>
<dbReference type="PANTHER" id="PTHR43722">
    <property type="entry name" value="PROLINE IMINOPEPTIDASE"/>
    <property type="match status" value="1"/>
</dbReference>
<dbReference type="InterPro" id="IPR029058">
    <property type="entry name" value="AB_hydrolase_fold"/>
</dbReference>
<comment type="catalytic activity">
    <reaction evidence="1">
        <text>Release of N-terminal proline from a peptide.</text>
        <dbReference type="EC" id="3.4.11.5"/>
    </reaction>
</comment>
<dbReference type="RefSeq" id="WP_377301183.1">
    <property type="nucleotide sequence ID" value="NZ_JBHSMK010000002.1"/>
</dbReference>
<proteinExistence type="predicted"/>